<organism evidence="1 2">
    <name type="scientific">Parelaphostrongylus tenuis</name>
    <name type="common">Meningeal worm</name>
    <dbReference type="NCBI Taxonomy" id="148309"/>
    <lineage>
        <taxon>Eukaryota</taxon>
        <taxon>Metazoa</taxon>
        <taxon>Ecdysozoa</taxon>
        <taxon>Nematoda</taxon>
        <taxon>Chromadorea</taxon>
        <taxon>Rhabditida</taxon>
        <taxon>Rhabditina</taxon>
        <taxon>Rhabditomorpha</taxon>
        <taxon>Strongyloidea</taxon>
        <taxon>Metastrongylidae</taxon>
        <taxon>Parelaphostrongylus</taxon>
    </lineage>
</organism>
<comment type="caution">
    <text evidence="1">The sequence shown here is derived from an EMBL/GenBank/DDBJ whole genome shotgun (WGS) entry which is preliminary data.</text>
</comment>
<sequence length="111" mass="12524">MIALRTSALSPFNKVICAPKKMVAIGLLLLFFVVSSVSGICDRTREVRYHYGTINDVPYMVKKWLDAIVKLLKKYWVSLSRRASHDTCELLCAVNTLPGSKLIILLFVITH</sequence>
<proteinExistence type="predicted"/>
<evidence type="ECO:0000313" key="1">
    <source>
        <dbReference type="EMBL" id="KAJ1351752.1"/>
    </source>
</evidence>
<keyword evidence="2" id="KW-1185">Reference proteome</keyword>
<dbReference type="AlphaFoldDB" id="A0AAD5M3Z9"/>
<name>A0AAD5M3Z9_PARTN</name>
<gene>
    <name evidence="1" type="ORF">KIN20_007886</name>
</gene>
<accession>A0AAD5M3Z9</accession>
<dbReference type="Proteomes" id="UP001196413">
    <property type="component" value="Unassembled WGS sequence"/>
</dbReference>
<protein>
    <submittedName>
        <fullName evidence="1">Uncharacterized protein</fullName>
    </submittedName>
</protein>
<evidence type="ECO:0000313" key="2">
    <source>
        <dbReference type="Proteomes" id="UP001196413"/>
    </source>
</evidence>
<reference evidence="1" key="1">
    <citation type="submission" date="2021-06" db="EMBL/GenBank/DDBJ databases">
        <title>Parelaphostrongylus tenuis whole genome reference sequence.</title>
        <authorList>
            <person name="Garwood T.J."/>
            <person name="Larsen P.A."/>
            <person name="Fountain-Jones N.M."/>
            <person name="Garbe J.R."/>
            <person name="Macchietto M.G."/>
            <person name="Kania S.A."/>
            <person name="Gerhold R.W."/>
            <person name="Richards J.E."/>
            <person name="Wolf T.M."/>
        </authorList>
    </citation>
    <scope>NUCLEOTIDE SEQUENCE</scope>
    <source>
        <strain evidence="1">MNPRO001-30</strain>
        <tissue evidence="1">Meninges</tissue>
    </source>
</reference>
<dbReference type="EMBL" id="JAHQIW010001221">
    <property type="protein sequence ID" value="KAJ1351752.1"/>
    <property type="molecule type" value="Genomic_DNA"/>
</dbReference>